<evidence type="ECO:0000313" key="2">
    <source>
        <dbReference type="EMBL" id="MDX5931177.1"/>
    </source>
</evidence>
<keyword evidence="1" id="KW-0732">Signal</keyword>
<organism evidence="2 3">
    <name type="scientific">Acidiphilium acidophilum</name>
    <name type="common">Thiobacillus acidophilus</name>
    <dbReference type="NCBI Taxonomy" id="76588"/>
    <lineage>
        <taxon>Bacteria</taxon>
        <taxon>Pseudomonadati</taxon>
        <taxon>Pseudomonadota</taxon>
        <taxon>Alphaproteobacteria</taxon>
        <taxon>Acetobacterales</taxon>
        <taxon>Acidocellaceae</taxon>
        <taxon>Acidiphilium</taxon>
    </lineage>
</organism>
<protein>
    <submittedName>
        <fullName evidence="2">Substrate-binding domain-containing protein</fullName>
    </submittedName>
</protein>
<feature type="chain" id="PRO_5044027032" evidence="1">
    <location>
        <begin position="24"/>
        <end position="252"/>
    </location>
</feature>
<dbReference type="AlphaFoldDB" id="A0AAW9DS94"/>
<name>A0AAW9DS94_ACIAO</name>
<gene>
    <name evidence="2" type="ORF">SIL87_10410</name>
</gene>
<reference evidence="2 3" key="1">
    <citation type="submission" date="2023-11" db="EMBL/GenBank/DDBJ databases">
        <title>MicrobeMod: A computational toolkit for identifying prokaryotic methylation and restriction-modification with nanopore sequencing.</title>
        <authorList>
            <person name="Crits-Christoph A."/>
            <person name="Kang S.C."/>
            <person name="Lee H."/>
            <person name="Ostrov N."/>
        </authorList>
    </citation>
    <scope>NUCLEOTIDE SEQUENCE [LARGE SCALE GENOMIC DNA]</scope>
    <source>
        <strain evidence="2 3">DSMZ 700</strain>
    </source>
</reference>
<sequence>MLKSSFIGLALIASLFGAEAAHAEAPIHVYGPGGPAPAMQEAAKAFGAAHHVEVLVVAGPTPKWLDQAKANADLIFSGAETMMSDFQTAMPTEIDPASVEPLYLRPAAILVRPGNPDHITGITDLFKPGHHILVVNGAGQQGLWEDVAGRTGSIADIRGFRHNIAMVAGNSAAARADWIKDKSLDAWLIWNIWQVANPSLATTVPIAPRYAIYRDAGIALTHAGEARPMVRQFAAFLASAKGKAIFTKWGWQ</sequence>
<dbReference type="EMBL" id="JAWXYB010000018">
    <property type="protein sequence ID" value="MDX5931177.1"/>
    <property type="molecule type" value="Genomic_DNA"/>
</dbReference>
<dbReference type="RefSeq" id="WP_319614098.1">
    <property type="nucleotide sequence ID" value="NZ_JAWXYB010000018.1"/>
</dbReference>
<proteinExistence type="predicted"/>
<dbReference type="Gene3D" id="3.40.190.10">
    <property type="entry name" value="Periplasmic binding protein-like II"/>
    <property type="match status" value="2"/>
</dbReference>
<dbReference type="Proteomes" id="UP001279553">
    <property type="component" value="Unassembled WGS sequence"/>
</dbReference>
<evidence type="ECO:0000313" key="3">
    <source>
        <dbReference type="Proteomes" id="UP001279553"/>
    </source>
</evidence>
<dbReference type="Pfam" id="PF13531">
    <property type="entry name" value="SBP_bac_11"/>
    <property type="match status" value="1"/>
</dbReference>
<dbReference type="CDD" id="cd13519">
    <property type="entry name" value="PBP2_PEB3_AcfC"/>
    <property type="match status" value="1"/>
</dbReference>
<evidence type="ECO:0000256" key="1">
    <source>
        <dbReference type="SAM" id="SignalP"/>
    </source>
</evidence>
<dbReference type="SUPFAM" id="SSF53850">
    <property type="entry name" value="Periplasmic binding protein-like II"/>
    <property type="match status" value="1"/>
</dbReference>
<feature type="signal peptide" evidence="1">
    <location>
        <begin position="1"/>
        <end position="23"/>
    </location>
</feature>
<comment type="caution">
    <text evidence="2">The sequence shown here is derived from an EMBL/GenBank/DDBJ whole genome shotgun (WGS) entry which is preliminary data.</text>
</comment>
<keyword evidence="3" id="KW-1185">Reference proteome</keyword>
<accession>A0AAW9DS94</accession>